<dbReference type="PANTHER" id="PTHR10013:SF0">
    <property type="entry name" value="GENERAL VESICULAR TRANSPORT FACTOR P115"/>
    <property type="match status" value="1"/>
</dbReference>
<evidence type="ECO:0008006" key="3">
    <source>
        <dbReference type="Google" id="ProtNLM"/>
    </source>
</evidence>
<gene>
    <name evidence="1" type="ORF">PCOR1329_LOCUS27786</name>
</gene>
<dbReference type="Gene3D" id="1.25.10.10">
    <property type="entry name" value="Leucine-rich Repeat Variant"/>
    <property type="match status" value="1"/>
</dbReference>
<reference evidence="1" key="1">
    <citation type="submission" date="2023-10" db="EMBL/GenBank/DDBJ databases">
        <authorList>
            <person name="Chen Y."/>
            <person name="Shah S."/>
            <person name="Dougan E. K."/>
            <person name="Thang M."/>
            <person name="Chan C."/>
        </authorList>
    </citation>
    <scope>NUCLEOTIDE SEQUENCE [LARGE SCALE GENOMIC DNA]</scope>
</reference>
<protein>
    <recommendedName>
        <fullName evidence="3">Exportin-T</fullName>
    </recommendedName>
</protein>
<comment type="caution">
    <text evidence="1">The sequence shown here is derived from an EMBL/GenBank/DDBJ whole genome shotgun (WGS) entry which is preliminary data.</text>
</comment>
<proteinExistence type="predicted"/>
<dbReference type="EMBL" id="CAUYUJ010010114">
    <property type="protein sequence ID" value="CAK0828602.1"/>
    <property type="molecule type" value="Genomic_DNA"/>
</dbReference>
<evidence type="ECO:0000313" key="2">
    <source>
        <dbReference type="Proteomes" id="UP001189429"/>
    </source>
</evidence>
<evidence type="ECO:0000313" key="1">
    <source>
        <dbReference type="EMBL" id="CAK0828602.1"/>
    </source>
</evidence>
<name>A0ABN9S9L5_9DINO</name>
<dbReference type="Proteomes" id="UP001189429">
    <property type="component" value="Unassembled WGS sequence"/>
</dbReference>
<sequence length="238" mass="23895">DPASWFAVHLVAHAVRAAPELRQRLAAGAAAGGRDSVLTVAFRLVAPLGRAYRSGQHASAGASLCAALRLVAEWCDACPDAVRAVVGSPATLPELIALLEAPVADAAAAVHVRGLAALALGTCLLELAGARGGGGDPGGPLDSAGLMQQIASRVGVDAFTRAGEALQGALAGARGGAAADGGVQRYDPAFASFAAGQFRQVQDTMVKLWLAQGTALQGMAADVAEHFKDGIPSLHLVP</sequence>
<keyword evidence="2" id="KW-1185">Reference proteome</keyword>
<feature type="non-terminal residue" evidence="1">
    <location>
        <position position="1"/>
    </location>
</feature>
<dbReference type="InterPro" id="IPR011989">
    <property type="entry name" value="ARM-like"/>
</dbReference>
<dbReference type="InterPro" id="IPR024095">
    <property type="entry name" value="Vesicle_P115"/>
</dbReference>
<dbReference type="PANTHER" id="PTHR10013">
    <property type="entry name" value="GENERAL VESICULAR TRANSPORT FACTOR P115"/>
    <property type="match status" value="1"/>
</dbReference>
<accession>A0ABN9S9L5</accession>
<organism evidence="1 2">
    <name type="scientific">Prorocentrum cordatum</name>
    <dbReference type="NCBI Taxonomy" id="2364126"/>
    <lineage>
        <taxon>Eukaryota</taxon>
        <taxon>Sar</taxon>
        <taxon>Alveolata</taxon>
        <taxon>Dinophyceae</taxon>
        <taxon>Prorocentrales</taxon>
        <taxon>Prorocentraceae</taxon>
        <taxon>Prorocentrum</taxon>
    </lineage>
</organism>